<accession>A0A4R4FH30</accession>
<dbReference type="Proteomes" id="UP000295710">
    <property type="component" value="Unassembled WGS sequence"/>
</dbReference>
<gene>
    <name evidence="2" type="ORF">E1963_02755</name>
</gene>
<organism evidence="2 3">
    <name type="scientific">Extibacter muris</name>
    <dbReference type="NCBI Taxonomy" id="1796622"/>
    <lineage>
        <taxon>Bacteria</taxon>
        <taxon>Bacillati</taxon>
        <taxon>Bacillota</taxon>
        <taxon>Clostridia</taxon>
        <taxon>Lachnospirales</taxon>
        <taxon>Lachnospiraceae</taxon>
        <taxon>Extibacter</taxon>
    </lineage>
</organism>
<dbReference type="Gene3D" id="3.10.450.50">
    <property type="match status" value="1"/>
</dbReference>
<reference evidence="2 3" key="1">
    <citation type="journal article" date="2016" name="Nat. Microbiol.">
        <title>The Mouse Intestinal Bacterial Collection (miBC) provides host-specific insight into cultured diversity and functional potential of the gut microbiota.</title>
        <authorList>
            <person name="Lagkouvardos I."/>
            <person name="Pukall R."/>
            <person name="Abt B."/>
            <person name="Foesel B.U."/>
            <person name="Meier-Kolthoff J.P."/>
            <person name="Kumar N."/>
            <person name="Bresciani A."/>
            <person name="Martinez I."/>
            <person name="Just S."/>
            <person name="Ziegler C."/>
            <person name="Brugiroux S."/>
            <person name="Garzetti D."/>
            <person name="Wenning M."/>
            <person name="Bui T.P."/>
            <person name="Wang J."/>
            <person name="Hugenholtz F."/>
            <person name="Plugge C.M."/>
            <person name="Peterson D.A."/>
            <person name="Hornef M.W."/>
            <person name="Baines J.F."/>
            <person name="Smidt H."/>
            <person name="Walter J."/>
            <person name="Kristiansen K."/>
            <person name="Nielsen H.B."/>
            <person name="Haller D."/>
            <person name="Overmann J."/>
            <person name="Stecher B."/>
            <person name="Clavel T."/>
        </authorList>
    </citation>
    <scope>NUCLEOTIDE SEQUENCE [LARGE SCALE GENOMIC DNA]</scope>
    <source>
        <strain evidence="2 3">DSM 28560</strain>
    </source>
</reference>
<feature type="domain" description="SnoaL-like" evidence="1">
    <location>
        <begin position="38"/>
        <end position="155"/>
    </location>
</feature>
<dbReference type="InterPro" id="IPR037401">
    <property type="entry name" value="SnoaL-like"/>
</dbReference>
<protein>
    <recommendedName>
        <fullName evidence="1">SnoaL-like domain-containing protein</fullName>
    </recommendedName>
</protein>
<proteinExistence type="predicted"/>
<dbReference type="AlphaFoldDB" id="A0A4R4FH30"/>
<dbReference type="RefSeq" id="WP_132274977.1">
    <property type="nucleotide sequence ID" value="NZ_JAOBST010000003.1"/>
</dbReference>
<dbReference type="SUPFAM" id="SSF54427">
    <property type="entry name" value="NTF2-like"/>
    <property type="match status" value="1"/>
</dbReference>
<evidence type="ECO:0000313" key="2">
    <source>
        <dbReference type="EMBL" id="TDA23024.1"/>
    </source>
</evidence>
<dbReference type="EMBL" id="SMMX01000002">
    <property type="protein sequence ID" value="TDA23024.1"/>
    <property type="molecule type" value="Genomic_DNA"/>
</dbReference>
<dbReference type="Pfam" id="PF13577">
    <property type="entry name" value="SnoaL_4"/>
    <property type="match status" value="1"/>
</dbReference>
<keyword evidence="3" id="KW-1185">Reference proteome</keyword>
<evidence type="ECO:0000259" key="1">
    <source>
        <dbReference type="Pfam" id="PF13577"/>
    </source>
</evidence>
<evidence type="ECO:0000313" key="3">
    <source>
        <dbReference type="Proteomes" id="UP000295710"/>
    </source>
</evidence>
<name>A0A4R4FH30_9FIRM</name>
<dbReference type="InterPro" id="IPR032710">
    <property type="entry name" value="NTF2-like_dom_sf"/>
</dbReference>
<sequence length="180" mass="21613">MAVKIMSREQKDDALIMEVIRNARKQDYTPDLLCELQKVVETKYYYWWLMDMKKEECARELFAKDFSYYYNGYLVTEDGAEQARTSKWTNSALVTMHMGHQPMVWLIDQTHARGIFQYEDHHVSIEDGSEIETWMVYCDDFKKYEDGSWHISTMRMYPKQSDGRYRNPFPPDGWIPEGWE</sequence>
<comment type="caution">
    <text evidence="2">The sequence shown here is derived from an EMBL/GenBank/DDBJ whole genome shotgun (WGS) entry which is preliminary data.</text>
</comment>